<evidence type="ECO:0000313" key="2">
    <source>
        <dbReference type="Proteomes" id="UP001060170"/>
    </source>
</evidence>
<comment type="caution">
    <text evidence="1">The sequence shown here is derived from an EMBL/GenBank/DDBJ whole genome shotgun (WGS) entry which is preliminary data.</text>
</comment>
<sequence length="381" mass="42972">MVAGRRSAGSATQGTPTRNMGSGNSTNQSLNPQRSSRVTTPLWSTTLSNKQHSGHQKTKEGNLQTLASASTQHDIAATTDSLASQGQTEAYDYDQDSEVEIEKIESKLCTKKGDEADEDDNFSYVEDCFEPPFWKSGDLPGTALNFNCKWCRMTLTGFVPTKRFECWVLNQILVIWQVRRALPCSRIEDPKLRAAFLYSNKDACLYSQRWSTNETKQLYAGLRQQVFKELEVINQILKDDQESVDGSLLGSRRPSHQKQLNISTQYPQLKKNKQPATPSAQEHELQLFLTANLTFKCEDIADQNFALQWWKGDPPSYQCVLCYMMIQNHISSTANLRQHCDGTNHRGRIQPGCPSRWRAIASGCKLPPEVSEVNDPIHLGY</sequence>
<name>A0ACC0DNC2_9BASI</name>
<proteinExistence type="predicted"/>
<reference evidence="2" key="2">
    <citation type="journal article" date="2018" name="Mol. Plant Microbe Interact.">
        <title>Genome sequence resources for the wheat stripe rust pathogen (Puccinia striiformis f. sp. tritici) and the barley stripe rust pathogen (Puccinia striiformis f. sp. hordei).</title>
        <authorList>
            <person name="Xia C."/>
            <person name="Wang M."/>
            <person name="Yin C."/>
            <person name="Cornejo O.E."/>
            <person name="Hulbert S.H."/>
            <person name="Chen X."/>
        </authorList>
    </citation>
    <scope>NUCLEOTIDE SEQUENCE [LARGE SCALE GENOMIC DNA]</scope>
    <source>
        <strain evidence="2">93-210</strain>
    </source>
</reference>
<reference evidence="2" key="1">
    <citation type="journal article" date="2018" name="BMC Genomics">
        <title>Genomic insights into host adaptation between the wheat stripe rust pathogen (Puccinia striiformis f. sp. tritici) and the barley stripe rust pathogen (Puccinia striiformis f. sp. hordei).</title>
        <authorList>
            <person name="Xia C."/>
            <person name="Wang M."/>
            <person name="Yin C."/>
            <person name="Cornejo O.E."/>
            <person name="Hulbert S.H."/>
            <person name="Chen X."/>
        </authorList>
    </citation>
    <scope>NUCLEOTIDE SEQUENCE [LARGE SCALE GENOMIC DNA]</scope>
    <source>
        <strain evidence="2">93-210</strain>
    </source>
</reference>
<organism evidence="1 2">
    <name type="scientific">Puccinia striiformis f. sp. tritici</name>
    <dbReference type="NCBI Taxonomy" id="168172"/>
    <lineage>
        <taxon>Eukaryota</taxon>
        <taxon>Fungi</taxon>
        <taxon>Dikarya</taxon>
        <taxon>Basidiomycota</taxon>
        <taxon>Pucciniomycotina</taxon>
        <taxon>Pucciniomycetes</taxon>
        <taxon>Pucciniales</taxon>
        <taxon>Pucciniaceae</taxon>
        <taxon>Puccinia</taxon>
    </lineage>
</organism>
<accession>A0ACC0DNC2</accession>
<evidence type="ECO:0000313" key="1">
    <source>
        <dbReference type="EMBL" id="KAI7935647.1"/>
    </source>
</evidence>
<keyword evidence="2" id="KW-1185">Reference proteome</keyword>
<gene>
    <name evidence="1" type="ORF">MJO28_016518</name>
</gene>
<dbReference type="EMBL" id="CM045882">
    <property type="protein sequence ID" value="KAI7935647.1"/>
    <property type="molecule type" value="Genomic_DNA"/>
</dbReference>
<dbReference type="Proteomes" id="UP001060170">
    <property type="component" value="Chromosome 18"/>
</dbReference>
<reference evidence="1 2" key="3">
    <citation type="journal article" date="2022" name="Microbiol. Spectr.">
        <title>Folding features and dynamics of 3D genome architecture in plant fungal pathogens.</title>
        <authorList>
            <person name="Xia C."/>
        </authorList>
    </citation>
    <scope>NUCLEOTIDE SEQUENCE [LARGE SCALE GENOMIC DNA]</scope>
    <source>
        <strain evidence="1 2">93-210</strain>
    </source>
</reference>
<protein>
    <submittedName>
        <fullName evidence="1">Uncharacterized protein</fullName>
    </submittedName>
</protein>